<name>A0A084VFI6_ANOSI</name>
<evidence type="ECO:0000313" key="1">
    <source>
        <dbReference type="EMBL" id="KFB36730.1"/>
    </source>
</evidence>
<protein>
    <submittedName>
        <fullName evidence="1 2">Uncharacterized protein</fullName>
    </submittedName>
</protein>
<reference evidence="1 3" key="1">
    <citation type="journal article" date="2014" name="BMC Genomics">
        <title>Genome sequence of Anopheles sinensis provides insight into genetics basis of mosquito competence for malaria parasites.</title>
        <authorList>
            <person name="Zhou D."/>
            <person name="Zhang D."/>
            <person name="Ding G."/>
            <person name="Shi L."/>
            <person name="Hou Q."/>
            <person name="Ye Y."/>
            <person name="Xu Y."/>
            <person name="Zhou H."/>
            <person name="Xiong C."/>
            <person name="Li S."/>
            <person name="Yu J."/>
            <person name="Hong S."/>
            <person name="Yu X."/>
            <person name="Zou P."/>
            <person name="Chen C."/>
            <person name="Chang X."/>
            <person name="Wang W."/>
            <person name="Lv Y."/>
            <person name="Sun Y."/>
            <person name="Ma L."/>
            <person name="Shen B."/>
            <person name="Zhu C."/>
        </authorList>
    </citation>
    <scope>NUCLEOTIDE SEQUENCE [LARGE SCALE GENOMIC DNA]</scope>
</reference>
<dbReference type="EMBL" id="ATLV01012411">
    <property type="status" value="NOT_ANNOTATED_CDS"/>
    <property type="molecule type" value="Genomic_DNA"/>
</dbReference>
<organism evidence="1">
    <name type="scientific">Anopheles sinensis</name>
    <name type="common">Mosquito</name>
    <dbReference type="NCBI Taxonomy" id="74873"/>
    <lineage>
        <taxon>Eukaryota</taxon>
        <taxon>Metazoa</taxon>
        <taxon>Ecdysozoa</taxon>
        <taxon>Arthropoda</taxon>
        <taxon>Hexapoda</taxon>
        <taxon>Insecta</taxon>
        <taxon>Pterygota</taxon>
        <taxon>Neoptera</taxon>
        <taxon>Endopterygota</taxon>
        <taxon>Diptera</taxon>
        <taxon>Nematocera</taxon>
        <taxon>Culicoidea</taxon>
        <taxon>Culicidae</taxon>
        <taxon>Anophelinae</taxon>
        <taxon>Anopheles</taxon>
    </lineage>
</organism>
<dbReference type="EMBL" id="KE524791">
    <property type="protein sequence ID" value="KFB36730.1"/>
    <property type="molecule type" value="Genomic_DNA"/>
</dbReference>
<sequence length="71" mass="7759">MKAPPFPYSLFITHYRQTAPAGGGVAYYCSQIASHDAVALLRGGVRSRSITSRLCLSPYATRGGRESRRAR</sequence>
<keyword evidence="3" id="KW-1185">Reference proteome</keyword>
<gene>
    <name evidence="1" type="ORF">ZHAS_00003883</name>
</gene>
<evidence type="ECO:0000313" key="2">
    <source>
        <dbReference type="EnsemblMetazoa" id="ASIC003883-PA"/>
    </source>
</evidence>
<dbReference type="VEuPathDB" id="VectorBase:ASIC003883"/>
<dbReference type="AlphaFoldDB" id="A0A084VFI6"/>
<accession>A0A084VFI6</accession>
<dbReference type="EnsemblMetazoa" id="ASIC003883-RA">
    <property type="protein sequence ID" value="ASIC003883-PA"/>
    <property type="gene ID" value="ASIC003883"/>
</dbReference>
<proteinExistence type="predicted"/>
<reference evidence="2" key="2">
    <citation type="submission" date="2020-05" db="UniProtKB">
        <authorList>
            <consortium name="EnsemblMetazoa"/>
        </authorList>
    </citation>
    <scope>IDENTIFICATION</scope>
</reference>
<dbReference type="Proteomes" id="UP000030765">
    <property type="component" value="Unassembled WGS sequence"/>
</dbReference>
<evidence type="ECO:0000313" key="3">
    <source>
        <dbReference type="Proteomes" id="UP000030765"/>
    </source>
</evidence>